<evidence type="ECO:0000313" key="4">
    <source>
        <dbReference type="Proteomes" id="UP000644749"/>
    </source>
</evidence>
<evidence type="ECO:0000313" key="3">
    <source>
        <dbReference type="EMBL" id="MBL3673547.1"/>
    </source>
</evidence>
<protein>
    <submittedName>
        <fullName evidence="3">Transcription antiterminator BlgG</fullName>
    </submittedName>
</protein>
<reference evidence="3 4" key="1">
    <citation type="submission" date="2021-01" db="EMBL/GenBank/DDBJ databases">
        <title>011410 draft genome.</title>
        <authorList>
            <person name="Lang L."/>
        </authorList>
    </citation>
    <scope>NUCLEOTIDE SEQUENCE [LARGE SCALE GENOMIC DNA]</scope>
    <source>
        <strain evidence="3 4">KCTC 42845</strain>
    </source>
</reference>
<dbReference type="Gene3D" id="3.10.400.10">
    <property type="entry name" value="Sulfate adenylyltransferase"/>
    <property type="match status" value="1"/>
</dbReference>
<accession>A0ABS1S4A4</accession>
<name>A0ABS1S4A4_9RHOB</name>
<dbReference type="EMBL" id="JAESHT010000005">
    <property type="protein sequence ID" value="MBL3673547.1"/>
    <property type="molecule type" value="Genomic_DNA"/>
</dbReference>
<sequence>MTHFLPVRELFVSPDAATALGAEAEKLPAWALDARQVAELDLLLSGGFTPLRGYMTEADYRAACEGGDRGWPVPFALRVAADFARGVEPGHDIALRDAGGVVAVLSVTDRWGDPTRLGGKVKGLRRPGSGPTPNALRALFRGRGTGQVLAVLPASQADVEMAATLVARMGAALLVQTAPGVVVDAPGDAVLAPLAAGPPEGPRGLLWQALVARNHGATHLFLPDAAAREIYRPHQDRIGLPMVLPDGNR</sequence>
<dbReference type="InterPro" id="IPR015947">
    <property type="entry name" value="PUA-like_sf"/>
</dbReference>
<keyword evidence="4" id="KW-1185">Reference proteome</keyword>
<evidence type="ECO:0000259" key="2">
    <source>
        <dbReference type="Pfam" id="PF14306"/>
    </source>
</evidence>
<dbReference type="InterPro" id="IPR050512">
    <property type="entry name" value="Sulf_AdTrans/APS_kinase"/>
</dbReference>
<comment type="caution">
    <text evidence="3">The sequence shown here is derived from an EMBL/GenBank/DDBJ whole genome shotgun (WGS) entry which is preliminary data.</text>
</comment>
<gene>
    <name evidence="3" type="ORF">JL111_08600</name>
</gene>
<dbReference type="SUPFAM" id="SSF88697">
    <property type="entry name" value="PUA domain-like"/>
    <property type="match status" value="1"/>
</dbReference>
<keyword evidence="1" id="KW-0808">Transferase</keyword>
<feature type="domain" description="ATP-sulfurylase PUA-like" evidence="2">
    <location>
        <begin position="7"/>
        <end position="111"/>
    </location>
</feature>
<proteinExistence type="predicted"/>
<dbReference type="RefSeq" id="WP_191309455.1">
    <property type="nucleotide sequence ID" value="NZ_BNCL01000005.1"/>
</dbReference>
<dbReference type="PANTHER" id="PTHR42700:SF1">
    <property type="entry name" value="SULFATE ADENYLYLTRANSFERASE"/>
    <property type="match status" value="1"/>
</dbReference>
<dbReference type="Pfam" id="PF14306">
    <property type="entry name" value="PUA_2"/>
    <property type="match status" value="1"/>
</dbReference>
<dbReference type="PANTHER" id="PTHR42700">
    <property type="entry name" value="SULFATE ADENYLYLTRANSFERASE"/>
    <property type="match status" value="1"/>
</dbReference>
<evidence type="ECO:0000256" key="1">
    <source>
        <dbReference type="ARBA" id="ARBA00022679"/>
    </source>
</evidence>
<dbReference type="InterPro" id="IPR025980">
    <property type="entry name" value="ATP-Sase_PUA-like_dom"/>
</dbReference>
<organism evidence="3 4">
    <name type="scientific">Paracoccus aerius</name>
    <dbReference type="NCBI Taxonomy" id="1915382"/>
    <lineage>
        <taxon>Bacteria</taxon>
        <taxon>Pseudomonadati</taxon>
        <taxon>Pseudomonadota</taxon>
        <taxon>Alphaproteobacteria</taxon>
        <taxon>Rhodobacterales</taxon>
        <taxon>Paracoccaceae</taxon>
        <taxon>Paracoccus</taxon>
    </lineage>
</organism>
<dbReference type="Proteomes" id="UP000644749">
    <property type="component" value="Unassembled WGS sequence"/>
</dbReference>